<keyword evidence="7" id="KW-0067">ATP-binding</keyword>
<keyword evidence="6 11" id="KW-0418">Kinase</keyword>
<dbReference type="InterPro" id="IPR004358">
    <property type="entry name" value="Sig_transdc_His_kin-like_C"/>
</dbReference>
<accession>A0A1H1RYU7</accession>
<evidence type="ECO:0000259" key="10">
    <source>
        <dbReference type="PROSITE" id="PS50109"/>
    </source>
</evidence>
<evidence type="ECO:0000313" key="11">
    <source>
        <dbReference type="EMBL" id="SDS40870.1"/>
    </source>
</evidence>
<evidence type="ECO:0000256" key="6">
    <source>
        <dbReference type="ARBA" id="ARBA00022777"/>
    </source>
</evidence>
<dbReference type="EC" id="2.7.13.3" evidence="2"/>
<gene>
    <name evidence="11" type="ORF">SAMN05444158_1972</name>
</gene>
<dbReference type="GO" id="GO:0005524">
    <property type="term" value="F:ATP binding"/>
    <property type="evidence" value="ECO:0007669"/>
    <property type="project" value="UniProtKB-KW"/>
</dbReference>
<dbReference type="PANTHER" id="PTHR43065:SF10">
    <property type="entry name" value="PEROXIDE STRESS-ACTIVATED HISTIDINE KINASE MAK3"/>
    <property type="match status" value="1"/>
</dbReference>
<dbReference type="Pfam" id="PF00512">
    <property type="entry name" value="HisKA"/>
    <property type="match status" value="1"/>
</dbReference>
<dbReference type="PRINTS" id="PR00344">
    <property type="entry name" value="BCTRLSENSOR"/>
</dbReference>
<dbReference type="InterPro" id="IPR005467">
    <property type="entry name" value="His_kinase_dom"/>
</dbReference>
<dbReference type="AlphaFoldDB" id="A0A1H1RYU7"/>
<keyword evidence="5" id="KW-0547">Nucleotide-binding</keyword>
<dbReference type="SMART" id="SM00387">
    <property type="entry name" value="HATPase_c"/>
    <property type="match status" value="1"/>
</dbReference>
<evidence type="ECO:0000313" key="12">
    <source>
        <dbReference type="Proteomes" id="UP000243904"/>
    </source>
</evidence>
<dbReference type="EMBL" id="LT629750">
    <property type="protein sequence ID" value="SDS40870.1"/>
    <property type="molecule type" value="Genomic_DNA"/>
</dbReference>
<dbReference type="PROSITE" id="PS50109">
    <property type="entry name" value="HIS_KIN"/>
    <property type="match status" value="1"/>
</dbReference>
<evidence type="ECO:0000256" key="5">
    <source>
        <dbReference type="ARBA" id="ARBA00022741"/>
    </source>
</evidence>
<feature type="domain" description="Histidine kinase" evidence="10">
    <location>
        <begin position="422"/>
        <end position="637"/>
    </location>
</feature>
<dbReference type="Proteomes" id="UP000243904">
    <property type="component" value="Chromosome I"/>
</dbReference>
<dbReference type="InterPro" id="IPR036097">
    <property type="entry name" value="HisK_dim/P_sf"/>
</dbReference>
<evidence type="ECO:0000256" key="4">
    <source>
        <dbReference type="ARBA" id="ARBA00022679"/>
    </source>
</evidence>
<comment type="catalytic activity">
    <reaction evidence="1">
        <text>ATP + protein L-histidine = ADP + protein N-phospho-L-histidine.</text>
        <dbReference type="EC" id="2.7.13.3"/>
    </reaction>
</comment>
<keyword evidence="9" id="KW-1133">Transmembrane helix</keyword>
<sequence length="643" mass="70709">MIAFLSDTNPMNLASKASVKLAGGLARLLVAAMALCFMTAPLRAVKPETRVLFLNATDPYLPAYLAIDAAMREILAKNATPRFQYFTETLDAQRFALRDFEPELMALLVKKYKALQIDIIVAVTHPALDFVVQHRKELWPDAKILFHSIPAKSLERMTLPEGTEGVVESQKITETVDLAQRMQPDARRLLVVAGVSDYDKNITNDTRRVLAERRNTIETEFLLGLPQTELIERIGREPASTIVLYLAQFRDRDGRPYTPGEVVRAISTVSSAPIYGLFETYLGGGIAGGVLESYKDQGRMVAERLIRLGSGGTIPAVSEVPARCVADALALRKWSLDEHSLPPGCEIRFAERPLWREYPLQVFAALAVVVFQGALIAWMLFERRRRKLAAEQMGRAKVETEQYRENLAHLVRVHAVNDMSAAITHEINQPLVAIKNYALAARRRLAGTVDAAKVEDLLDKIGEQASRAGDVLQSLRTMVKKHEPKNTRIEVGQLVADTLKLVEMESRSANIRFESVISRDLPPIFVDGVQIQQVVLNLIRNAIEAIEEAGITTNVIKVGVSGTAENEIAVSVTDYGPGISPDAATHIFEPFYSTKGAGLGVGLSISRAIIEAHGGRISLAPNLDGGCVFQFTLPIPHKGKLTA</sequence>
<keyword evidence="3" id="KW-0597">Phosphoprotein</keyword>
<dbReference type="InterPro" id="IPR003661">
    <property type="entry name" value="HisK_dim/P_dom"/>
</dbReference>
<protein>
    <recommendedName>
        <fullName evidence="2">histidine kinase</fullName>
        <ecNumber evidence="2">2.7.13.3</ecNumber>
    </recommendedName>
</protein>
<evidence type="ECO:0000256" key="1">
    <source>
        <dbReference type="ARBA" id="ARBA00000085"/>
    </source>
</evidence>
<keyword evidence="12" id="KW-1185">Reference proteome</keyword>
<keyword evidence="4" id="KW-0808">Transferase</keyword>
<keyword evidence="8" id="KW-0902">Two-component regulatory system</keyword>
<dbReference type="CDD" id="cd00082">
    <property type="entry name" value="HisKA"/>
    <property type="match status" value="1"/>
</dbReference>
<dbReference type="InterPro" id="IPR003594">
    <property type="entry name" value="HATPase_dom"/>
</dbReference>
<dbReference type="RefSeq" id="WP_146687097.1">
    <property type="nucleotide sequence ID" value="NZ_LT629750.1"/>
</dbReference>
<evidence type="ECO:0000256" key="2">
    <source>
        <dbReference type="ARBA" id="ARBA00012438"/>
    </source>
</evidence>
<dbReference type="SMART" id="SM00388">
    <property type="entry name" value="HisKA"/>
    <property type="match status" value="1"/>
</dbReference>
<dbReference type="SUPFAM" id="SSF55874">
    <property type="entry name" value="ATPase domain of HSP90 chaperone/DNA topoisomerase II/histidine kinase"/>
    <property type="match status" value="1"/>
</dbReference>
<evidence type="ECO:0000256" key="3">
    <source>
        <dbReference type="ARBA" id="ARBA00022553"/>
    </source>
</evidence>
<dbReference type="GO" id="GO:0000155">
    <property type="term" value="F:phosphorelay sensor kinase activity"/>
    <property type="evidence" value="ECO:0007669"/>
    <property type="project" value="InterPro"/>
</dbReference>
<reference evidence="12" key="1">
    <citation type="submission" date="2016-10" db="EMBL/GenBank/DDBJ databases">
        <authorList>
            <person name="Varghese N."/>
            <person name="Submissions S."/>
        </authorList>
    </citation>
    <scope>NUCLEOTIDE SEQUENCE [LARGE SCALE GENOMIC DNA]</scope>
    <source>
        <strain evidence="12">GAS369</strain>
    </source>
</reference>
<evidence type="ECO:0000256" key="9">
    <source>
        <dbReference type="SAM" id="Phobius"/>
    </source>
</evidence>
<dbReference type="PANTHER" id="PTHR43065">
    <property type="entry name" value="SENSOR HISTIDINE KINASE"/>
    <property type="match status" value="1"/>
</dbReference>
<organism evidence="11 12">
    <name type="scientific">Bradyrhizobium canariense</name>
    <dbReference type="NCBI Taxonomy" id="255045"/>
    <lineage>
        <taxon>Bacteria</taxon>
        <taxon>Pseudomonadati</taxon>
        <taxon>Pseudomonadota</taxon>
        <taxon>Alphaproteobacteria</taxon>
        <taxon>Hyphomicrobiales</taxon>
        <taxon>Nitrobacteraceae</taxon>
        <taxon>Bradyrhizobium</taxon>
    </lineage>
</organism>
<dbReference type="Gene3D" id="1.10.287.130">
    <property type="match status" value="1"/>
</dbReference>
<keyword evidence="9" id="KW-0812">Transmembrane</keyword>
<dbReference type="InterPro" id="IPR036890">
    <property type="entry name" value="HATPase_C_sf"/>
</dbReference>
<dbReference type="SUPFAM" id="SSF47384">
    <property type="entry name" value="Homodimeric domain of signal transducing histidine kinase"/>
    <property type="match status" value="1"/>
</dbReference>
<evidence type="ECO:0000256" key="7">
    <source>
        <dbReference type="ARBA" id="ARBA00022840"/>
    </source>
</evidence>
<dbReference type="Pfam" id="PF02518">
    <property type="entry name" value="HATPase_c"/>
    <property type="match status" value="1"/>
</dbReference>
<evidence type="ECO:0000256" key="8">
    <source>
        <dbReference type="ARBA" id="ARBA00023012"/>
    </source>
</evidence>
<proteinExistence type="predicted"/>
<dbReference type="Gene3D" id="3.30.565.10">
    <property type="entry name" value="Histidine kinase-like ATPase, C-terminal domain"/>
    <property type="match status" value="1"/>
</dbReference>
<feature type="transmembrane region" description="Helical" evidence="9">
    <location>
        <begin position="358"/>
        <end position="381"/>
    </location>
</feature>
<keyword evidence="9" id="KW-0472">Membrane</keyword>
<name>A0A1H1RYU7_9BRAD</name>